<dbReference type="eggNOG" id="COG0610">
    <property type="taxonomic scope" value="Bacteria"/>
</dbReference>
<proteinExistence type="predicted"/>
<evidence type="ECO:0000313" key="3">
    <source>
        <dbReference type="Proteomes" id="UP000006556"/>
    </source>
</evidence>
<gene>
    <name evidence="2" type="ordered locus">PTH_0721</name>
</gene>
<dbReference type="Proteomes" id="UP000006556">
    <property type="component" value="Chromosome"/>
</dbReference>
<dbReference type="REBASE" id="15307">
    <property type="entry name" value="PthSORF721P"/>
</dbReference>
<evidence type="ECO:0000313" key="2">
    <source>
        <dbReference type="EMBL" id="BAF58902.1"/>
    </source>
</evidence>
<dbReference type="EMBL" id="AP009389">
    <property type="protein sequence ID" value="BAF58902.1"/>
    <property type="molecule type" value="Genomic_DNA"/>
</dbReference>
<organism evidence="2 3">
    <name type="scientific">Pelotomaculum thermopropionicum (strain DSM 13744 / JCM 10971 / SI)</name>
    <dbReference type="NCBI Taxonomy" id="370438"/>
    <lineage>
        <taxon>Bacteria</taxon>
        <taxon>Bacillati</taxon>
        <taxon>Bacillota</taxon>
        <taxon>Clostridia</taxon>
        <taxon>Eubacteriales</taxon>
        <taxon>Desulfotomaculaceae</taxon>
        <taxon>Pelotomaculum</taxon>
    </lineage>
</organism>
<dbReference type="HOGENOM" id="CLU_2718752_0_0_9"/>
<dbReference type="GO" id="GO:0009035">
    <property type="term" value="F:type I site-specific deoxyribonuclease activity"/>
    <property type="evidence" value="ECO:0007669"/>
    <property type="project" value="UniProtKB-EC"/>
</dbReference>
<name>A5D4D7_PELTS</name>
<dbReference type="InterPro" id="IPR007409">
    <property type="entry name" value="Restrct_endonuc_type1_HsdR_N"/>
</dbReference>
<dbReference type="GO" id="GO:0009307">
    <property type="term" value="P:DNA restriction-modification system"/>
    <property type="evidence" value="ECO:0007669"/>
    <property type="project" value="UniProtKB-KW"/>
</dbReference>
<dbReference type="GO" id="GO:0003677">
    <property type="term" value="F:DNA binding"/>
    <property type="evidence" value="ECO:0007669"/>
    <property type="project" value="UniProtKB-KW"/>
</dbReference>
<dbReference type="AlphaFoldDB" id="A5D4D7"/>
<evidence type="ECO:0000259" key="1">
    <source>
        <dbReference type="Pfam" id="PF04313"/>
    </source>
</evidence>
<dbReference type="KEGG" id="pth:PTH_0721"/>
<dbReference type="Pfam" id="PF04313">
    <property type="entry name" value="HSDR_N"/>
    <property type="match status" value="1"/>
</dbReference>
<keyword evidence="3" id="KW-1185">Reference proteome</keyword>
<dbReference type="GO" id="GO:0005524">
    <property type="term" value="F:ATP binding"/>
    <property type="evidence" value="ECO:0007669"/>
    <property type="project" value="UniProtKB-KW"/>
</dbReference>
<accession>A5D4D7</accession>
<reference evidence="3" key="1">
    <citation type="journal article" date="2008" name="Genome Res.">
        <title>The genome of Pelotomaculum thermopropionicum reveals niche-associated evolution in anaerobic microbiota.</title>
        <authorList>
            <person name="Kosaka T."/>
            <person name="Kato S."/>
            <person name="Shimoyama T."/>
            <person name="Ishii S."/>
            <person name="Abe T."/>
            <person name="Watanabe K."/>
        </authorList>
    </citation>
    <scope>NUCLEOTIDE SEQUENCE [LARGE SCALE GENOMIC DNA]</scope>
    <source>
        <strain evidence="3">DSM 13744 / JCM 10971 / SI</strain>
    </source>
</reference>
<sequence length="72" mass="7899">MTPTINESLIEQATLQWLAEFGYETAFGPEISPGGERPERESFRDVVLAGRLRAALGQLNLPLAARVSNKLT</sequence>
<protein>
    <recommendedName>
        <fullName evidence="1">Restriction endonuclease type I HsdR N-terminal domain-containing protein</fullName>
    </recommendedName>
</protein>
<dbReference type="STRING" id="370438.PTH_0721"/>
<feature type="domain" description="Restriction endonuclease type I HsdR N-terminal" evidence="1">
    <location>
        <begin position="5"/>
        <end position="69"/>
    </location>
</feature>